<dbReference type="SMART" id="SM00014">
    <property type="entry name" value="acidPPc"/>
    <property type="match status" value="1"/>
</dbReference>
<dbReference type="AlphaFoldDB" id="A0A2W5HC58"/>
<dbReference type="CDD" id="cd03389">
    <property type="entry name" value="PAP2_lipid_A_1_phosphatase"/>
    <property type="match status" value="1"/>
</dbReference>
<dbReference type="SUPFAM" id="SSF48317">
    <property type="entry name" value="Acid phosphatase/Vanadium-dependent haloperoxidase"/>
    <property type="match status" value="1"/>
</dbReference>
<evidence type="ECO:0000256" key="1">
    <source>
        <dbReference type="SAM" id="Phobius"/>
    </source>
</evidence>
<keyword evidence="1" id="KW-0812">Transmembrane</keyword>
<feature type="domain" description="Phosphatidic acid phosphatase type 2/haloperoxidase" evidence="2">
    <location>
        <begin position="98"/>
        <end position="211"/>
    </location>
</feature>
<keyword evidence="1" id="KW-1133">Transmembrane helix</keyword>
<gene>
    <name evidence="3" type="ORF">DI595_09335</name>
</gene>
<proteinExistence type="predicted"/>
<evidence type="ECO:0000313" key="3">
    <source>
        <dbReference type="EMBL" id="PZP51259.1"/>
    </source>
</evidence>
<comment type="caution">
    <text evidence="3">The sequence shown here is derived from an EMBL/GenBank/DDBJ whole genome shotgun (WGS) entry which is preliminary data.</text>
</comment>
<feature type="transmembrane region" description="Helical" evidence="1">
    <location>
        <begin position="64"/>
        <end position="83"/>
    </location>
</feature>
<dbReference type="EMBL" id="QFOL01000083">
    <property type="protein sequence ID" value="PZP51259.1"/>
    <property type="molecule type" value="Genomic_DNA"/>
</dbReference>
<evidence type="ECO:0000259" key="2">
    <source>
        <dbReference type="SMART" id="SM00014"/>
    </source>
</evidence>
<accession>A0A2W5HC58</accession>
<feature type="transmembrane region" description="Helical" evidence="1">
    <location>
        <begin position="12"/>
        <end position="32"/>
    </location>
</feature>
<dbReference type="Pfam" id="PF01569">
    <property type="entry name" value="PAP2"/>
    <property type="match status" value="1"/>
</dbReference>
<organism evidence="3 4">
    <name type="scientific">Agrobacterium fabrum</name>
    <dbReference type="NCBI Taxonomy" id="1176649"/>
    <lineage>
        <taxon>Bacteria</taxon>
        <taxon>Pseudomonadati</taxon>
        <taxon>Pseudomonadota</taxon>
        <taxon>Alphaproteobacteria</taxon>
        <taxon>Hyphomicrobiales</taxon>
        <taxon>Rhizobiaceae</taxon>
        <taxon>Rhizobium/Agrobacterium group</taxon>
        <taxon>Agrobacterium</taxon>
        <taxon>Agrobacterium tumefaciens complex</taxon>
    </lineage>
</organism>
<feature type="transmembrane region" description="Helical" evidence="1">
    <location>
        <begin position="173"/>
        <end position="190"/>
    </location>
</feature>
<dbReference type="InterPro" id="IPR036938">
    <property type="entry name" value="PAP2/HPO_sf"/>
</dbReference>
<dbReference type="Gene3D" id="1.20.144.10">
    <property type="entry name" value="Phosphatidic acid phosphatase type 2/haloperoxidase"/>
    <property type="match status" value="2"/>
</dbReference>
<reference evidence="3 4" key="1">
    <citation type="submission" date="2017-08" db="EMBL/GenBank/DDBJ databases">
        <title>Infants hospitalized years apart are colonized by the same room-sourced microbial strains.</title>
        <authorList>
            <person name="Brooks B."/>
            <person name="Olm M.R."/>
            <person name="Firek B.A."/>
            <person name="Baker R."/>
            <person name="Thomas B.C."/>
            <person name="Morowitz M.J."/>
            <person name="Banfield J.F."/>
        </authorList>
    </citation>
    <scope>NUCLEOTIDE SEQUENCE [LARGE SCALE GENOMIC DNA]</scope>
    <source>
        <strain evidence="3">S2_009_000_R2_73</strain>
    </source>
</reference>
<name>A0A2W5HC58_9HYPH</name>
<keyword evidence="1" id="KW-0472">Membrane</keyword>
<evidence type="ECO:0000313" key="4">
    <source>
        <dbReference type="Proteomes" id="UP000249769"/>
    </source>
</evidence>
<dbReference type="Proteomes" id="UP000249769">
    <property type="component" value="Unassembled WGS sequence"/>
</dbReference>
<feature type="transmembrane region" description="Helical" evidence="1">
    <location>
        <begin position="196"/>
        <end position="215"/>
    </location>
</feature>
<protein>
    <submittedName>
        <fullName evidence="3">Phosphatidic acid phosphatase</fullName>
    </submittedName>
</protein>
<dbReference type="InterPro" id="IPR000326">
    <property type="entry name" value="PAP2/HPO"/>
</dbReference>
<sequence>MQENSERILMRRFLVSSGWIFVASLVLVLVFIPFDPRLSESAQALPGGVVSFNRAITDFGTFRWMLYSTGALAILAYIGARVLQAQTYAGRLRTAWRLLAYFFLTIGTASILVHTLKFLIGRARPELLLEMGAYSLTPFTGDNLYESFPSGHSTAAGAFFGVFAMLMPRFRWAFLLLALVVGVSRVIVGAHYPSDVAAGLLLGLWTAMAFAFIFARSEMLFRFDAQGWPQPKNANLPAADAR</sequence>
<feature type="transmembrane region" description="Helical" evidence="1">
    <location>
        <begin position="95"/>
        <end position="120"/>
    </location>
</feature>
<dbReference type="PANTHER" id="PTHR14969:SF13">
    <property type="entry name" value="AT30094P"/>
    <property type="match status" value="1"/>
</dbReference>
<dbReference type="PANTHER" id="PTHR14969">
    <property type="entry name" value="SPHINGOSINE-1-PHOSPHATE PHOSPHOHYDROLASE"/>
    <property type="match status" value="1"/>
</dbReference>